<dbReference type="SMART" id="SM00382">
    <property type="entry name" value="AAA"/>
    <property type="match status" value="1"/>
</dbReference>
<dbReference type="Gene3D" id="3.40.50.300">
    <property type="entry name" value="P-loop containing nucleotide triphosphate hydrolases"/>
    <property type="match status" value="1"/>
</dbReference>
<dbReference type="PROSITE" id="PS00211">
    <property type="entry name" value="ABC_TRANSPORTER_1"/>
    <property type="match status" value="1"/>
</dbReference>
<comment type="caution">
    <text evidence="5">The sequence shown here is derived from an EMBL/GenBank/DDBJ whole genome shotgun (WGS) entry which is preliminary data.</text>
</comment>
<keyword evidence="6" id="KW-1185">Reference proteome</keyword>
<protein>
    <submittedName>
        <fullName evidence="5">ABC transporter ATP-binding protein</fullName>
    </submittedName>
</protein>
<dbReference type="InterPro" id="IPR017871">
    <property type="entry name" value="ABC_transporter-like_CS"/>
</dbReference>
<evidence type="ECO:0000256" key="3">
    <source>
        <dbReference type="ARBA" id="ARBA00022840"/>
    </source>
</evidence>
<sequence>MNGQGFTVTGVSKTYGGAGEVRALDGIDLTVGEGEFVVLLGRSGCGKSTLLEIMAGLQRPTTGTVRLGGREITEPDERIGVVFQDPSLYPWRTVGRNVELGLELAGLPKGRRRAVAQEHLELVGLPDAGNKYPRQLSGGMRQRVGIARALATRPDVLLMDEPFGAVDHLTRLQLQHDLLRLWAEDTRTVVFVTHDVAEAIVLADRIVLLTPGPGRIARTWDVPRPRPRTLGDPGLTALREEIYAQLEDTGTWEKEGQPR</sequence>
<dbReference type="GO" id="GO:0005524">
    <property type="term" value="F:ATP binding"/>
    <property type="evidence" value="ECO:0007669"/>
    <property type="project" value="UniProtKB-KW"/>
</dbReference>
<dbReference type="InterPro" id="IPR003593">
    <property type="entry name" value="AAA+_ATPase"/>
</dbReference>
<organism evidence="5 6">
    <name type="scientific">Prauserella endophytica</name>
    <dbReference type="NCBI Taxonomy" id="1592324"/>
    <lineage>
        <taxon>Bacteria</taxon>
        <taxon>Bacillati</taxon>
        <taxon>Actinomycetota</taxon>
        <taxon>Actinomycetes</taxon>
        <taxon>Pseudonocardiales</taxon>
        <taxon>Pseudonocardiaceae</taxon>
        <taxon>Prauserella</taxon>
        <taxon>Prauserella coralliicola group</taxon>
    </lineage>
</organism>
<evidence type="ECO:0000313" key="6">
    <source>
        <dbReference type="Proteomes" id="UP000309992"/>
    </source>
</evidence>
<keyword evidence="1" id="KW-0813">Transport</keyword>
<name>A0ABY2S8Y3_9PSEU</name>
<accession>A0ABY2S8Y3</accession>
<reference evidence="5 6" key="1">
    <citation type="journal article" date="2015" name="Antonie Van Leeuwenhoek">
        <title>Prauserella endophytica sp. nov., an endophytic actinobacterium isolated from Tamarix taklamakanensis.</title>
        <authorList>
            <person name="Liu J.M."/>
            <person name="Habden X."/>
            <person name="Guo L."/>
            <person name="Tuo L."/>
            <person name="Jiang Z.K."/>
            <person name="Liu S.W."/>
            <person name="Liu X.F."/>
            <person name="Chen L."/>
            <person name="Li R.F."/>
            <person name="Zhang Y.Q."/>
            <person name="Sun C.H."/>
        </authorList>
    </citation>
    <scope>NUCLEOTIDE SEQUENCE [LARGE SCALE GENOMIC DNA]</scope>
    <source>
        <strain evidence="5 6">CGMCC 4.7182</strain>
    </source>
</reference>
<dbReference type="SUPFAM" id="SSF52540">
    <property type="entry name" value="P-loop containing nucleoside triphosphate hydrolases"/>
    <property type="match status" value="1"/>
</dbReference>
<dbReference type="Proteomes" id="UP000309992">
    <property type="component" value="Unassembled WGS sequence"/>
</dbReference>
<dbReference type="PANTHER" id="PTHR42788">
    <property type="entry name" value="TAURINE IMPORT ATP-BINDING PROTEIN-RELATED"/>
    <property type="match status" value="1"/>
</dbReference>
<evidence type="ECO:0000259" key="4">
    <source>
        <dbReference type="PROSITE" id="PS50893"/>
    </source>
</evidence>
<dbReference type="InterPro" id="IPR003439">
    <property type="entry name" value="ABC_transporter-like_ATP-bd"/>
</dbReference>
<proteinExistence type="predicted"/>
<dbReference type="InterPro" id="IPR027417">
    <property type="entry name" value="P-loop_NTPase"/>
</dbReference>
<dbReference type="Pfam" id="PF00005">
    <property type="entry name" value="ABC_tran"/>
    <property type="match status" value="1"/>
</dbReference>
<dbReference type="CDD" id="cd03293">
    <property type="entry name" value="ABC_NrtD_SsuB_transporters"/>
    <property type="match status" value="1"/>
</dbReference>
<dbReference type="PANTHER" id="PTHR42788:SF13">
    <property type="entry name" value="ALIPHATIC SULFONATES IMPORT ATP-BINDING PROTEIN SSUB"/>
    <property type="match status" value="1"/>
</dbReference>
<dbReference type="EMBL" id="SWMS01000003">
    <property type="protein sequence ID" value="TKG72138.1"/>
    <property type="molecule type" value="Genomic_DNA"/>
</dbReference>
<evidence type="ECO:0000256" key="2">
    <source>
        <dbReference type="ARBA" id="ARBA00022741"/>
    </source>
</evidence>
<keyword evidence="3 5" id="KW-0067">ATP-binding</keyword>
<dbReference type="RefSeq" id="WP_137094120.1">
    <property type="nucleotide sequence ID" value="NZ_SWMS01000003.1"/>
</dbReference>
<gene>
    <name evidence="5" type="ORF">FCN18_07685</name>
</gene>
<dbReference type="PROSITE" id="PS50893">
    <property type="entry name" value="ABC_TRANSPORTER_2"/>
    <property type="match status" value="1"/>
</dbReference>
<keyword evidence="2" id="KW-0547">Nucleotide-binding</keyword>
<evidence type="ECO:0000313" key="5">
    <source>
        <dbReference type="EMBL" id="TKG72138.1"/>
    </source>
</evidence>
<evidence type="ECO:0000256" key="1">
    <source>
        <dbReference type="ARBA" id="ARBA00022448"/>
    </source>
</evidence>
<feature type="domain" description="ABC transporter" evidence="4">
    <location>
        <begin position="6"/>
        <end position="236"/>
    </location>
</feature>
<dbReference type="InterPro" id="IPR050166">
    <property type="entry name" value="ABC_transporter_ATP-bind"/>
</dbReference>